<feature type="transmembrane region" description="Helical" evidence="2">
    <location>
        <begin position="930"/>
        <end position="951"/>
    </location>
</feature>
<organism evidence="5">
    <name type="scientific">Rhipicephalus microplus</name>
    <name type="common">Cattle tick</name>
    <name type="synonym">Boophilus microplus</name>
    <dbReference type="NCBI Taxonomy" id="6941"/>
    <lineage>
        <taxon>Eukaryota</taxon>
        <taxon>Metazoa</taxon>
        <taxon>Ecdysozoa</taxon>
        <taxon>Arthropoda</taxon>
        <taxon>Chelicerata</taxon>
        <taxon>Arachnida</taxon>
        <taxon>Acari</taxon>
        <taxon>Parasitiformes</taxon>
        <taxon>Ixodida</taxon>
        <taxon>Ixodoidea</taxon>
        <taxon>Ixodidae</taxon>
        <taxon>Rhipicephalinae</taxon>
        <taxon>Rhipicephalus</taxon>
        <taxon>Boophilus</taxon>
    </lineage>
</organism>
<feature type="chain" id="PRO_5026679708" evidence="3">
    <location>
        <begin position="21"/>
        <end position="977"/>
    </location>
</feature>
<dbReference type="InterPro" id="IPR013642">
    <property type="entry name" value="CLCA_N"/>
</dbReference>
<feature type="signal peptide" evidence="3">
    <location>
        <begin position="1"/>
        <end position="20"/>
    </location>
</feature>
<dbReference type="CDD" id="cd00198">
    <property type="entry name" value="vWFA"/>
    <property type="match status" value="1"/>
</dbReference>
<evidence type="ECO:0000259" key="4">
    <source>
        <dbReference type="PROSITE" id="PS50234"/>
    </source>
</evidence>
<protein>
    <submittedName>
        <fullName evidence="5">Putative calcium activated chlorine channel</fullName>
    </submittedName>
</protein>
<proteinExistence type="predicted"/>
<dbReference type="Pfam" id="PF08434">
    <property type="entry name" value="CLCA"/>
    <property type="match status" value="1"/>
</dbReference>
<dbReference type="AlphaFoldDB" id="A0A6M2D5T9"/>
<dbReference type="OrthoDB" id="687730at2759"/>
<keyword evidence="3" id="KW-0732">Signal</keyword>
<dbReference type="Pfam" id="PF00092">
    <property type="entry name" value="VWA"/>
    <property type="match status" value="1"/>
</dbReference>
<evidence type="ECO:0000256" key="2">
    <source>
        <dbReference type="SAM" id="Phobius"/>
    </source>
</evidence>
<keyword evidence="2" id="KW-1133">Transmembrane helix</keyword>
<accession>A0A6M2D5T9</accession>
<keyword evidence="2" id="KW-0812">Transmembrane</keyword>
<dbReference type="InterPro" id="IPR036465">
    <property type="entry name" value="vWFA_dom_sf"/>
</dbReference>
<dbReference type="PANTHER" id="PTHR10579:SF177">
    <property type="entry name" value="CALCIUM-ACTIVATED CHLORIDE CHANNEL REGULATOR 4-LIKE PROTEIN"/>
    <property type="match status" value="1"/>
</dbReference>
<dbReference type="EMBL" id="GHWJ01008034">
    <property type="protein sequence ID" value="NOV40771.1"/>
    <property type="molecule type" value="Transcribed_RNA"/>
</dbReference>
<dbReference type="SUPFAM" id="SSF53300">
    <property type="entry name" value="vWA-like"/>
    <property type="match status" value="1"/>
</dbReference>
<name>A0A6M2D5T9_RHIMP</name>
<dbReference type="PANTHER" id="PTHR10579">
    <property type="entry name" value="CALCIUM-ACTIVATED CHLORIDE CHANNEL REGULATOR"/>
    <property type="match status" value="1"/>
</dbReference>
<dbReference type="Gene3D" id="3.40.50.410">
    <property type="entry name" value="von Willebrand factor, type A domain"/>
    <property type="match status" value="1"/>
</dbReference>
<reference evidence="5" key="1">
    <citation type="submission" date="2019-09" db="EMBL/GenBank/DDBJ databases">
        <title>Organ-specific transcriptomic study of the physiology of the cattle tick, Rhipicephalus microplus.</title>
        <authorList>
            <person name="Tirloni L."/>
            <person name="Braz G."/>
            <person name="Gandara A.C.P."/>
            <person name="Sabadin G.A."/>
            <person name="da Silva R.M."/>
            <person name="Guizzo M.G."/>
            <person name="Machado J.A."/>
            <person name="Costa E.P."/>
            <person name="Gomes H.F."/>
            <person name="Moraes J."/>
            <person name="Mota M.B.S."/>
            <person name="Mesquita R.D."/>
            <person name="Alvarenga P.H."/>
            <person name="Alves F."/>
            <person name="Seixas A."/>
            <person name="da Fonseca R.N."/>
            <person name="Fogaca A."/>
            <person name="Logullo C."/>
            <person name="Tanaka A."/>
            <person name="Daffre S."/>
            <person name="Termignoni C."/>
            <person name="Vaz I.S.Jr."/>
            <person name="Oliveira P.L."/>
            <person name="Ribeiro J.M."/>
        </authorList>
    </citation>
    <scope>NUCLEOTIDE SEQUENCE</scope>
    <source>
        <strain evidence="5">Porto Alegre</strain>
    </source>
</reference>
<feature type="region of interest" description="Disordered" evidence="1">
    <location>
        <begin position="700"/>
        <end position="721"/>
    </location>
</feature>
<keyword evidence="2" id="KW-0472">Membrane</keyword>
<dbReference type="GO" id="GO:0032991">
    <property type="term" value="C:protein-containing complex"/>
    <property type="evidence" value="ECO:0007669"/>
    <property type="project" value="UniProtKB-ARBA"/>
</dbReference>
<sequence>MFCSLAAVVQLLCVLRTVTSLDIDTSDGGYTNLLVTIDESVSYDGSIIGNIQALFRSSSAFLHRATSGRVYFKHVIIDIPDTWTEDMNARSVSRTAFGRGDVRVRNCSRLCENRPFTKQVKLCGHRGEFIQLSSQFLDEWSPPTMAKSESSAHVFVHEWAHYRYGVFDEYGSRDDDEHPLTYCQGDKVKLNSCSERIQFMVNTSMSQTCGMRKNCQFTKDCLIEFFSPMNYTVESSIMFMPYVSNISYFCDDIKRNRLHNSFAPNKQNKFCDGMSTWQVIMHNEDFRKLPLPDMAKSVETTFEVVSRDDSLKPVVVLVLDVSGSMFKHHRLDYLKETAKGYIRHVPDNSIQLAIVVFESTARIASCLKPVDDTTRGDFIDVIQRLTCLDGTCTSCGLYDALTVVPYDSREGAAFVLMSDGEYQTDWSIASAAHELAEAKVKVTTIALEPTGANQLEEIARVTGGKAYAFHNLQGRTVADIEAAVVDATTAELDDRVVIMIQERNFSFPTDVNFLLDRTVGKSTTVHIRHMDRDKTAVDAWLSDPNGVACDACSVDRTWLSTTITIPNEPKLPQAGNWTLHMKSPDTSAVSLYVEVKSRARSTVLVPVTLVSEVSSPLVHVPNLAIYAHLKKGVKVVLHADVDAEVLGPIPPYLSTTPLHDDGNYPDITANDGTYSGYFTAYTGRGKYTVVVRAKNNNRTTAGDDPFPGSGGIISPVDIHSNNETRKRPSSEYLIDEFDIVDSNNDGGCTARPHEAGNWETFERAATGGSFHVATDIYEKDIPPTRIRDLRVTDMEALKNGKLLVNITWTWPGAHLMTGKASSVEIRIGHAYDQLTFMFDEQTPVNDTDVVVGSLKPLPPGSKHIVSISLPVPFSTPRAAGTLAYSALLAARVVNHYGLKSNISNVVSVYHVPTLRKAPSAAPVKYHNYDWIWIVIALLIACVLIAIVVVVVRKTKLHKRDVYAIFARKQRHAEPDPV</sequence>
<dbReference type="VEuPathDB" id="VectorBase:LOC119163467"/>
<dbReference type="PROSITE" id="PS50234">
    <property type="entry name" value="VWFA"/>
    <property type="match status" value="1"/>
</dbReference>
<evidence type="ECO:0000256" key="3">
    <source>
        <dbReference type="SAM" id="SignalP"/>
    </source>
</evidence>
<evidence type="ECO:0000256" key="1">
    <source>
        <dbReference type="SAM" id="MobiDB-lite"/>
    </source>
</evidence>
<dbReference type="InterPro" id="IPR051266">
    <property type="entry name" value="CLCR"/>
</dbReference>
<evidence type="ECO:0000313" key="5">
    <source>
        <dbReference type="EMBL" id="NOV40771.1"/>
    </source>
</evidence>
<dbReference type="InterPro" id="IPR002035">
    <property type="entry name" value="VWF_A"/>
</dbReference>
<dbReference type="SMART" id="SM00327">
    <property type="entry name" value="VWA"/>
    <property type="match status" value="1"/>
</dbReference>
<feature type="domain" description="VWFA" evidence="4">
    <location>
        <begin position="314"/>
        <end position="484"/>
    </location>
</feature>
<dbReference type="NCBIfam" id="NF041940">
    <property type="entry name" value="choice_anch_X"/>
    <property type="match status" value="1"/>
</dbReference>